<feature type="domain" description="VWFA" evidence="1">
    <location>
        <begin position="76"/>
        <end position="245"/>
    </location>
</feature>
<gene>
    <name evidence="2" type="ORF">METZ01_LOCUS16430</name>
</gene>
<dbReference type="InterPro" id="IPR002035">
    <property type="entry name" value="VWF_A"/>
</dbReference>
<evidence type="ECO:0000259" key="1">
    <source>
        <dbReference type="SMART" id="SM00327"/>
    </source>
</evidence>
<dbReference type="Gene3D" id="3.40.50.410">
    <property type="entry name" value="von Willebrand factor, type A domain"/>
    <property type="match status" value="1"/>
</dbReference>
<dbReference type="Pfam" id="PF01882">
    <property type="entry name" value="DUF58"/>
    <property type="match status" value="1"/>
</dbReference>
<proteinExistence type="predicted"/>
<sequence>MIPREILKKVRRVEIRTRGLVNEVFSGEYHSVFKGRGMNFAEVREYQYGDDIRSIDWNVTARTGHPFVKVFEEERELTVMLVVDVSASGDFGTRERMKGEVAVEICALLAFSAIKNNDKVGLIIFSDRIEKFVPPRKGRAHVLRVLRELFYHRPEGRGTDIRGALEYLSHVIKRRAVVFLVSDFKAPRFEKPLSVAGRRHDLIAVHLGDQREAVMPALGYMEFEDAETGELHTVNTADPRFRAEFEKRVASERAELGDIFRHSRVDTIDIETDRPYVQPLMRFFKEREGRFR</sequence>
<name>A0A381P9D3_9ZZZZ</name>
<accession>A0A381P9D3</accession>
<dbReference type="SMART" id="SM00327">
    <property type="entry name" value="VWA"/>
    <property type="match status" value="1"/>
</dbReference>
<dbReference type="SUPFAM" id="SSF53300">
    <property type="entry name" value="vWA-like"/>
    <property type="match status" value="1"/>
</dbReference>
<organism evidence="2">
    <name type="scientific">marine metagenome</name>
    <dbReference type="NCBI Taxonomy" id="408172"/>
    <lineage>
        <taxon>unclassified sequences</taxon>
        <taxon>metagenomes</taxon>
        <taxon>ecological metagenomes</taxon>
    </lineage>
</organism>
<dbReference type="InterPro" id="IPR002881">
    <property type="entry name" value="DUF58"/>
</dbReference>
<dbReference type="PANTHER" id="PTHR33608:SF6">
    <property type="entry name" value="BLL2464 PROTEIN"/>
    <property type="match status" value="1"/>
</dbReference>
<dbReference type="PANTHER" id="PTHR33608">
    <property type="entry name" value="BLL2464 PROTEIN"/>
    <property type="match status" value="1"/>
</dbReference>
<reference evidence="2" key="1">
    <citation type="submission" date="2018-05" db="EMBL/GenBank/DDBJ databases">
        <authorList>
            <person name="Lanie J.A."/>
            <person name="Ng W.-L."/>
            <person name="Kazmierczak K.M."/>
            <person name="Andrzejewski T.M."/>
            <person name="Davidsen T.M."/>
            <person name="Wayne K.J."/>
            <person name="Tettelin H."/>
            <person name="Glass J.I."/>
            <person name="Rusch D."/>
            <person name="Podicherti R."/>
            <person name="Tsui H.-C.T."/>
            <person name="Winkler M.E."/>
        </authorList>
    </citation>
    <scope>NUCLEOTIDE SEQUENCE</scope>
</reference>
<dbReference type="EMBL" id="UINC01000919">
    <property type="protein sequence ID" value="SUZ63576.1"/>
    <property type="molecule type" value="Genomic_DNA"/>
</dbReference>
<evidence type="ECO:0000313" key="2">
    <source>
        <dbReference type="EMBL" id="SUZ63576.1"/>
    </source>
</evidence>
<dbReference type="CDD" id="cd00198">
    <property type="entry name" value="vWFA"/>
    <property type="match status" value="1"/>
</dbReference>
<dbReference type="InterPro" id="IPR036465">
    <property type="entry name" value="vWFA_dom_sf"/>
</dbReference>
<protein>
    <recommendedName>
        <fullName evidence="1">VWFA domain-containing protein</fullName>
    </recommendedName>
</protein>
<dbReference type="AlphaFoldDB" id="A0A381P9D3"/>